<feature type="domain" description="TRAP C4-dicarboxylate transport system permease DctM subunit" evidence="8">
    <location>
        <begin position="6"/>
        <end position="415"/>
    </location>
</feature>
<feature type="transmembrane region" description="Helical" evidence="7">
    <location>
        <begin position="240"/>
        <end position="258"/>
    </location>
</feature>
<keyword evidence="6 7" id="KW-0472">Membrane</keyword>
<feature type="transmembrane region" description="Helical" evidence="7">
    <location>
        <begin position="303"/>
        <end position="325"/>
    </location>
</feature>
<evidence type="ECO:0000256" key="7">
    <source>
        <dbReference type="SAM" id="Phobius"/>
    </source>
</evidence>
<dbReference type="EMBL" id="CP001997">
    <property type="protein sequence ID" value="ADE57424.1"/>
    <property type="molecule type" value="Genomic_DNA"/>
</dbReference>
<keyword evidence="4 7" id="KW-0812">Transmembrane</keyword>
<dbReference type="NCBIfam" id="TIGR00786">
    <property type="entry name" value="dctM"/>
    <property type="match status" value="1"/>
</dbReference>
<keyword evidence="2" id="KW-1003">Cell membrane</keyword>
<feature type="transmembrane region" description="Helical" evidence="7">
    <location>
        <begin position="212"/>
        <end position="234"/>
    </location>
</feature>
<evidence type="ECO:0000256" key="4">
    <source>
        <dbReference type="ARBA" id="ARBA00022692"/>
    </source>
</evidence>
<feature type="transmembrane region" description="Helical" evidence="7">
    <location>
        <begin position="46"/>
        <end position="65"/>
    </location>
</feature>
<evidence type="ECO:0000256" key="6">
    <source>
        <dbReference type="ARBA" id="ARBA00023136"/>
    </source>
</evidence>
<evidence type="ECO:0000256" key="5">
    <source>
        <dbReference type="ARBA" id="ARBA00022989"/>
    </source>
</evidence>
<dbReference type="KEGG" id="aco:Amico_1305"/>
<evidence type="ECO:0000313" key="9">
    <source>
        <dbReference type="EMBL" id="ADE57424.1"/>
    </source>
</evidence>
<dbReference type="InterPro" id="IPR010656">
    <property type="entry name" value="DctM"/>
</dbReference>
<evidence type="ECO:0000256" key="3">
    <source>
        <dbReference type="ARBA" id="ARBA00022519"/>
    </source>
</evidence>
<dbReference type="Pfam" id="PF06808">
    <property type="entry name" value="DctM"/>
    <property type="match status" value="1"/>
</dbReference>
<dbReference type="PIRSF" id="PIRSF006066">
    <property type="entry name" value="HI0050"/>
    <property type="match status" value="1"/>
</dbReference>
<proteinExistence type="predicted"/>
<name>D5EFU2_AMICL</name>
<evidence type="ECO:0000313" key="10">
    <source>
        <dbReference type="Proteomes" id="UP000002366"/>
    </source>
</evidence>
<dbReference type="PANTHER" id="PTHR33362:SF3">
    <property type="entry name" value="SIALIC ACID TRAP TRANSPORTER PERMEASE PROTEIN SIAT"/>
    <property type="match status" value="1"/>
</dbReference>
<evidence type="ECO:0000256" key="2">
    <source>
        <dbReference type="ARBA" id="ARBA00022475"/>
    </source>
</evidence>
<reference evidence="9 10" key="1">
    <citation type="journal article" date="2010" name="Stand. Genomic Sci.">
        <title>Complete genome sequence of Aminobacterium colombiense type strain (ALA-1).</title>
        <authorList>
            <person name="Chertkov O."/>
            <person name="Sikorski J."/>
            <person name="Brambilla E."/>
            <person name="Lapidus A."/>
            <person name="Copeland A."/>
            <person name="Glavina Del Rio T."/>
            <person name="Nolan M."/>
            <person name="Lucas S."/>
            <person name="Tice H."/>
            <person name="Cheng J.F."/>
            <person name="Han C."/>
            <person name="Detter J.C."/>
            <person name="Bruce D."/>
            <person name="Tapia R."/>
            <person name="Goodwin L."/>
            <person name="Pitluck S."/>
            <person name="Liolios K."/>
            <person name="Ivanova N."/>
            <person name="Mavromatis K."/>
            <person name="Ovchinnikova G."/>
            <person name="Pati A."/>
            <person name="Chen A."/>
            <person name="Palaniappan K."/>
            <person name="Land M."/>
            <person name="Hauser L."/>
            <person name="Chang Y.J."/>
            <person name="Jeffries C.D."/>
            <person name="Spring S."/>
            <person name="Rohde M."/>
            <person name="Goker M."/>
            <person name="Bristow J."/>
            <person name="Eisen J.A."/>
            <person name="Markowitz V."/>
            <person name="Hugenholtz P."/>
            <person name="Kyrpides N.C."/>
            <person name="Klenk H.P."/>
        </authorList>
    </citation>
    <scope>NUCLEOTIDE SEQUENCE [LARGE SCALE GENOMIC DNA]</scope>
    <source>
        <strain evidence="10">DSM 12261 / ALA-1</strain>
    </source>
</reference>
<dbReference type="OrthoDB" id="370245at2"/>
<dbReference type="HOGENOM" id="CLU_019824_4_1_0"/>
<sequence length="424" mass="44552">MLSALIISLVVCFIANVPIGFSLGIASLASLIASGSMPIVLIPQRMVAGANSFPLLAIPFFMLAGAIMERGGVSKRIVSLASTLVGHITGGLAAVSIVACTFFAAISGSTPATAAAVGSLTIPEMEKRGYDKSYASAVVAAAACLGVIIPPSITMVVFGTVANVSVGQLLIGGIIPGIFLSLLLLGMNRIQSKRLGYPTEEKKSWTERKISFVEAIWGLLMPVIILGGIMTGIFTPTESAAIAVVYGLFVSCFIYKELTWKDIMPIFYKAALNSAMIMILIAAANPFGWLMTIKQVPQLFSSAILGFSTNPIVIYALMLIIYLILGTFMETAAIILLVVPIFAPIASQLGFDMVQFGVVTVISLAIGMATPPVGISLFATCAISDISIGQITVKVIPFLLVLVLGLFILAYVPAITTFLPSLLF</sequence>
<accession>D5EFU2</accession>
<feature type="transmembrane region" description="Helical" evidence="7">
    <location>
        <begin position="134"/>
        <end position="158"/>
    </location>
</feature>
<keyword evidence="10" id="KW-1185">Reference proteome</keyword>
<dbReference type="GO" id="GO:0005886">
    <property type="term" value="C:plasma membrane"/>
    <property type="evidence" value="ECO:0007669"/>
    <property type="project" value="UniProtKB-SubCell"/>
</dbReference>
<keyword evidence="3" id="KW-0997">Cell inner membrane</keyword>
<feature type="transmembrane region" description="Helical" evidence="7">
    <location>
        <begin position="395"/>
        <end position="419"/>
    </location>
</feature>
<evidence type="ECO:0000259" key="8">
    <source>
        <dbReference type="Pfam" id="PF06808"/>
    </source>
</evidence>
<feature type="transmembrane region" description="Helical" evidence="7">
    <location>
        <begin position="164"/>
        <end position="185"/>
    </location>
</feature>
<keyword evidence="5 7" id="KW-1133">Transmembrane helix</keyword>
<feature type="transmembrane region" description="Helical" evidence="7">
    <location>
        <begin position="77"/>
        <end position="97"/>
    </location>
</feature>
<feature type="transmembrane region" description="Helical" evidence="7">
    <location>
        <begin position="357"/>
        <end position="383"/>
    </location>
</feature>
<feature type="transmembrane region" description="Helical" evidence="7">
    <location>
        <begin position="270"/>
        <end position="291"/>
    </location>
</feature>
<organism evidence="9 10">
    <name type="scientific">Aminobacterium colombiense (strain DSM 12261 / ALA-1)</name>
    <dbReference type="NCBI Taxonomy" id="572547"/>
    <lineage>
        <taxon>Bacteria</taxon>
        <taxon>Thermotogati</taxon>
        <taxon>Synergistota</taxon>
        <taxon>Synergistia</taxon>
        <taxon>Synergistales</taxon>
        <taxon>Aminobacteriaceae</taxon>
        <taxon>Aminobacterium</taxon>
    </lineage>
</organism>
<feature type="transmembrane region" description="Helical" evidence="7">
    <location>
        <begin position="332"/>
        <end position="351"/>
    </location>
</feature>
<dbReference type="PANTHER" id="PTHR33362">
    <property type="entry name" value="SIALIC ACID TRAP TRANSPORTER PERMEASE PROTEIN SIAT-RELATED"/>
    <property type="match status" value="1"/>
</dbReference>
<dbReference type="InterPro" id="IPR004681">
    <property type="entry name" value="TRAP_DctM"/>
</dbReference>
<protein>
    <submittedName>
        <fullName evidence="9">TRAP dicarboxylate transporter, DctM subunit</fullName>
    </submittedName>
</protein>
<dbReference type="GO" id="GO:0022857">
    <property type="term" value="F:transmembrane transporter activity"/>
    <property type="evidence" value="ECO:0007669"/>
    <property type="project" value="TreeGrafter"/>
</dbReference>
<gene>
    <name evidence="9" type="ordered locus">Amico_1305</name>
</gene>
<evidence type="ECO:0000256" key="1">
    <source>
        <dbReference type="ARBA" id="ARBA00004429"/>
    </source>
</evidence>
<comment type="subcellular location">
    <subcellularLocation>
        <location evidence="1">Cell inner membrane</location>
        <topology evidence="1">Multi-pass membrane protein</topology>
    </subcellularLocation>
</comment>
<dbReference type="RefSeq" id="WP_013048687.1">
    <property type="nucleotide sequence ID" value="NC_014011.1"/>
</dbReference>
<dbReference type="eggNOG" id="COG1593">
    <property type="taxonomic scope" value="Bacteria"/>
</dbReference>
<dbReference type="AlphaFoldDB" id="D5EFU2"/>
<dbReference type="STRING" id="572547.Amico_1305"/>
<dbReference type="Proteomes" id="UP000002366">
    <property type="component" value="Chromosome"/>
</dbReference>